<feature type="non-terminal residue" evidence="1">
    <location>
        <position position="129"/>
    </location>
</feature>
<reference evidence="2" key="1">
    <citation type="submission" date="2013-09" db="EMBL/GenBank/DDBJ databases">
        <title>Corchorus olitorius genome sequencing.</title>
        <authorList>
            <person name="Alam M."/>
            <person name="Haque M.S."/>
            <person name="Islam M.S."/>
            <person name="Emdad E.M."/>
            <person name="Islam M.M."/>
            <person name="Ahmed B."/>
            <person name="Halim A."/>
            <person name="Hossen Q.M.M."/>
            <person name="Hossain M.Z."/>
            <person name="Ahmed R."/>
            <person name="Khan M.M."/>
            <person name="Islam R."/>
            <person name="Rashid M.M."/>
            <person name="Khan S.A."/>
            <person name="Rahman M.S."/>
            <person name="Alam M."/>
            <person name="Yahiya A.S."/>
            <person name="Khan M.S."/>
            <person name="Azam M.S."/>
            <person name="Haque T."/>
            <person name="Lashkar M.Z.H."/>
            <person name="Akhand A.I."/>
            <person name="Morshed G."/>
            <person name="Roy S."/>
            <person name="Uddin K.S."/>
            <person name="Rabeya T."/>
            <person name="Hossain A.S."/>
            <person name="Chowdhury A."/>
            <person name="Snigdha A.R."/>
            <person name="Mortoza M.S."/>
            <person name="Matin S.A."/>
            <person name="Hoque S.M.E."/>
            <person name="Islam M.K."/>
            <person name="Roy D.K."/>
            <person name="Haider R."/>
            <person name="Moosa M.M."/>
            <person name="Elias S.M."/>
            <person name="Hasan A.M."/>
            <person name="Jahan S."/>
            <person name="Shafiuddin M."/>
            <person name="Mahmood N."/>
            <person name="Shommy N.S."/>
        </authorList>
    </citation>
    <scope>NUCLEOTIDE SEQUENCE [LARGE SCALE GENOMIC DNA]</scope>
    <source>
        <strain evidence="2">cv. O-4</strain>
    </source>
</reference>
<dbReference type="EMBL" id="AWUE01004551">
    <property type="protein sequence ID" value="OMP13332.1"/>
    <property type="molecule type" value="Genomic_DNA"/>
</dbReference>
<protein>
    <submittedName>
        <fullName evidence="1">Uncharacterized protein</fullName>
    </submittedName>
</protein>
<evidence type="ECO:0000313" key="1">
    <source>
        <dbReference type="EMBL" id="OMP13332.1"/>
    </source>
</evidence>
<dbReference type="AlphaFoldDB" id="A0A1R3L1V8"/>
<dbReference type="Proteomes" id="UP000187203">
    <property type="component" value="Unassembled WGS sequence"/>
</dbReference>
<organism evidence="1 2">
    <name type="scientific">Corchorus olitorius</name>
    <dbReference type="NCBI Taxonomy" id="93759"/>
    <lineage>
        <taxon>Eukaryota</taxon>
        <taxon>Viridiplantae</taxon>
        <taxon>Streptophyta</taxon>
        <taxon>Embryophyta</taxon>
        <taxon>Tracheophyta</taxon>
        <taxon>Spermatophyta</taxon>
        <taxon>Magnoliopsida</taxon>
        <taxon>eudicotyledons</taxon>
        <taxon>Gunneridae</taxon>
        <taxon>Pentapetalae</taxon>
        <taxon>rosids</taxon>
        <taxon>malvids</taxon>
        <taxon>Malvales</taxon>
        <taxon>Malvaceae</taxon>
        <taxon>Grewioideae</taxon>
        <taxon>Apeibeae</taxon>
        <taxon>Corchorus</taxon>
    </lineage>
</organism>
<gene>
    <name evidence="1" type="ORF">COLO4_01871</name>
</gene>
<comment type="caution">
    <text evidence="1">The sequence shown here is derived from an EMBL/GenBank/DDBJ whole genome shotgun (WGS) entry which is preliminary data.</text>
</comment>
<evidence type="ECO:0000313" key="2">
    <source>
        <dbReference type="Proteomes" id="UP000187203"/>
    </source>
</evidence>
<feature type="non-terminal residue" evidence="1">
    <location>
        <position position="1"/>
    </location>
</feature>
<keyword evidence="2" id="KW-1185">Reference proteome</keyword>
<sequence>ELRSVSDVCEVRGLVRNKHVGRTSVIFRPEYIQDHFIGFQGFIPEPVPQFFHLIFPEIAVYFTVNRMAVILWDKGCQCVDPLPVEDVSGKEDDVLAFCFGFMEDFLVDMLHPHPGLSFGNAERFNGFYQ</sequence>
<name>A0A1R3L1V8_9ROSI</name>
<proteinExistence type="predicted"/>
<accession>A0A1R3L1V8</accession>